<evidence type="ECO:0000313" key="3">
    <source>
        <dbReference type="Proteomes" id="UP000749646"/>
    </source>
</evidence>
<protein>
    <recommendedName>
        <fullName evidence="1">N-acetyltransferase domain-containing protein</fullName>
    </recommendedName>
</protein>
<evidence type="ECO:0000259" key="1">
    <source>
        <dbReference type="PROSITE" id="PS51186"/>
    </source>
</evidence>
<accession>A0A9P6ME38</accession>
<dbReference type="PROSITE" id="PS51186">
    <property type="entry name" value="GNAT"/>
    <property type="match status" value="1"/>
</dbReference>
<dbReference type="InterPro" id="IPR000182">
    <property type="entry name" value="GNAT_dom"/>
</dbReference>
<dbReference type="CDD" id="cd04301">
    <property type="entry name" value="NAT_SF"/>
    <property type="match status" value="1"/>
</dbReference>
<comment type="caution">
    <text evidence="2">The sequence shown here is derived from an EMBL/GenBank/DDBJ whole genome shotgun (WGS) entry which is preliminary data.</text>
</comment>
<keyword evidence="3" id="KW-1185">Reference proteome</keyword>
<name>A0A9P6ME38_9FUNG</name>
<feature type="domain" description="N-acetyltransferase" evidence="1">
    <location>
        <begin position="97"/>
        <end position="241"/>
    </location>
</feature>
<evidence type="ECO:0000313" key="2">
    <source>
        <dbReference type="EMBL" id="KAF9994336.1"/>
    </source>
</evidence>
<dbReference type="OrthoDB" id="2115692at2759"/>
<proteinExistence type="predicted"/>
<dbReference type="InterPro" id="IPR016181">
    <property type="entry name" value="Acyl_CoA_acyltransferase"/>
</dbReference>
<dbReference type="SUPFAM" id="SSF55729">
    <property type="entry name" value="Acyl-CoA N-acyltransferases (Nat)"/>
    <property type="match status" value="1"/>
</dbReference>
<dbReference type="AlphaFoldDB" id="A0A9P6ME38"/>
<dbReference type="Proteomes" id="UP000749646">
    <property type="component" value="Unassembled WGS sequence"/>
</dbReference>
<dbReference type="GO" id="GO:0016747">
    <property type="term" value="F:acyltransferase activity, transferring groups other than amino-acyl groups"/>
    <property type="evidence" value="ECO:0007669"/>
    <property type="project" value="InterPro"/>
</dbReference>
<gene>
    <name evidence="2" type="ORF">BGZ65_010041</name>
</gene>
<dbReference type="Gene3D" id="3.40.630.30">
    <property type="match status" value="1"/>
</dbReference>
<dbReference type="Pfam" id="PF13508">
    <property type="entry name" value="Acetyltransf_7"/>
    <property type="match status" value="1"/>
</dbReference>
<sequence>MAREATMLKKRKLELCGWGNAQRNLGNYLSISWDYNADLDADKDQTIPDHSKCTLTRTNPKGEVKETGLIYYPQTTEDPKNEYLNGYCFIVQSELALKYEPAQRVLFEQANELVRQSFFQYNMDLSLDSSLDDSFTLDFFVSSAPSKDMSQIRVRGVTQFIFMKAYLYIDKICVAQQHQKTGIGAFLMQRLYSIAQKRNKDILLYALGPVVNIYKKWGFTYCKEWPPIEGDIGAIMRKRIRTEGVVDQYVGLEWDGTSFTRGSGVKTPKA</sequence>
<organism evidence="2 3">
    <name type="scientific">Modicella reniformis</name>
    <dbReference type="NCBI Taxonomy" id="1440133"/>
    <lineage>
        <taxon>Eukaryota</taxon>
        <taxon>Fungi</taxon>
        <taxon>Fungi incertae sedis</taxon>
        <taxon>Mucoromycota</taxon>
        <taxon>Mortierellomycotina</taxon>
        <taxon>Mortierellomycetes</taxon>
        <taxon>Mortierellales</taxon>
        <taxon>Mortierellaceae</taxon>
        <taxon>Modicella</taxon>
    </lineage>
</organism>
<reference evidence="2" key="1">
    <citation type="journal article" date="2020" name="Fungal Divers.">
        <title>Resolving the Mortierellaceae phylogeny through synthesis of multi-gene phylogenetics and phylogenomics.</title>
        <authorList>
            <person name="Vandepol N."/>
            <person name="Liber J."/>
            <person name="Desiro A."/>
            <person name="Na H."/>
            <person name="Kennedy M."/>
            <person name="Barry K."/>
            <person name="Grigoriev I.V."/>
            <person name="Miller A.N."/>
            <person name="O'Donnell K."/>
            <person name="Stajich J.E."/>
            <person name="Bonito G."/>
        </authorList>
    </citation>
    <scope>NUCLEOTIDE SEQUENCE</scope>
    <source>
        <strain evidence="2">MES-2147</strain>
    </source>
</reference>
<dbReference type="EMBL" id="JAAAHW010001598">
    <property type="protein sequence ID" value="KAF9994336.1"/>
    <property type="molecule type" value="Genomic_DNA"/>
</dbReference>